<dbReference type="GeneID" id="93332489"/>
<accession>A0A3E2WVQ9</accession>
<dbReference type="InterPro" id="IPR036705">
    <property type="entry name" value="Ribosyl_crysJ1_sf"/>
</dbReference>
<protein>
    <submittedName>
        <fullName evidence="1">ADP-ribosylglycohydrolase family protein</fullName>
    </submittedName>
</protein>
<dbReference type="RefSeq" id="WP_025654543.1">
    <property type="nucleotide sequence ID" value="NZ_QVIA01000011.1"/>
</dbReference>
<dbReference type="Gene3D" id="1.10.4080.10">
    <property type="entry name" value="ADP-ribosylation/Crystallin J1"/>
    <property type="match status" value="1"/>
</dbReference>
<dbReference type="InterPro" id="IPR005502">
    <property type="entry name" value="Ribosyl_crysJ1"/>
</dbReference>
<dbReference type="GO" id="GO:0016787">
    <property type="term" value="F:hydrolase activity"/>
    <property type="evidence" value="ECO:0007669"/>
    <property type="project" value="UniProtKB-KW"/>
</dbReference>
<gene>
    <name evidence="1" type="ORF">DWX41_11420</name>
</gene>
<comment type="caution">
    <text evidence="1">The sequence shown here is derived from an EMBL/GenBank/DDBJ whole genome shotgun (WGS) entry which is preliminary data.</text>
</comment>
<proteinExistence type="predicted"/>
<evidence type="ECO:0000313" key="2">
    <source>
        <dbReference type="Proteomes" id="UP000261111"/>
    </source>
</evidence>
<evidence type="ECO:0000313" key="1">
    <source>
        <dbReference type="EMBL" id="RGC31831.1"/>
    </source>
</evidence>
<organism evidence="1 2">
    <name type="scientific">Hungatella hathewayi</name>
    <dbReference type="NCBI Taxonomy" id="154046"/>
    <lineage>
        <taxon>Bacteria</taxon>
        <taxon>Bacillati</taxon>
        <taxon>Bacillota</taxon>
        <taxon>Clostridia</taxon>
        <taxon>Lachnospirales</taxon>
        <taxon>Lachnospiraceae</taxon>
        <taxon>Hungatella</taxon>
    </lineage>
</organism>
<reference evidence="1 2" key="1">
    <citation type="submission" date="2018-08" db="EMBL/GenBank/DDBJ databases">
        <title>A genome reference for cultivated species of the human gut microbiota.</title>
        <authorList>
            <person name="Zou Y."/>
            <person name="Xue W."/>
            <person name="Luo G."/>
        </authorList>
    </citation>
    <scope>NUCLEOTIDE SEQUENCE [LARGE SCALE GENOMIC DNA]</scope>
    <source>
        <strain evidence="1 2">AF19-21</strain>
    </source>
</reference>
<dbReference type="AlphaFoldDB" id="A0A3E2WVQ9"/>
<dbReference type="Proteomes" id="UP000261111">
    <property type="component" value="Unassembled WGS sequence"/>
</dbReference>
<dbReference type="EMBL" id="QVIA01000011">
    <property type="protein sequence ID" value="RGC31831.1"/>
    <property type="molecule type" value="Genomic_DNA"/>
</dbReference>
<dbReference type="SUPFAM" id="SSF101478">
    <property type="entry name" value="ADP-ribosylglycohydrolase"/>
    <property type="match status" value="1"/>
</dbReference>
<dbReference type="Pfam" id="PF03747">
    <property type="entry name" value="ADP_ribosyl_GH"/>
    <property type="match status" value="1"/>
</dbReference>
<keyword evidence="1" id="KW-0378">Hydrolase</keyword>
<dbReference type="Gene3D" id="2.60.120.560">
    <property type="entry name" value="Exo-inulinase, domain 1"/>
    <property type="match status" value="1"/>
</dbReference>
<name>A0A3E2WVQ9_9FIRM</name>
<sequence length="700" mass="77682">MGLSEKYKNQIYAGVLGKMIGVYLGRPVEGWPYQSIIERFGDVPYYVHEELNLPLIVADDDLSGTFAFFRAMEDNGYPKNLTARQIGDTWLNYIIEDRSILWWGGLGNATEHTAYLHLKNGIPAPDSGSMEKNGPVLSQQIGAQIFMDAYAMMCPGDPEYADYLVRACASVSHDGIAVDAAGFLGAMEAAAFDQRNLEKLFDENVRFIQTEELSALVDNVRNICKAESDWRKVRERLDEKYGYHIYPGPCHMVPNHAMVLASLLCAGDDFAESVKIGASAAWDTDCNAGNVGCLNGIRLGIEGIESGPDFRGPVADRLLVITSDGGEGISDAVKETKRIVRAAEAVRGIEGEERRERFAFEYPGSVQGFTVCPYVEYPKCTPKISNGNEIGAGNGLRLNFDILAEGMNAHVSVATFLDIHEEYRNYETYVSPTLYTGQTVTVRADCPREDGPDMRPYIWYADRNGQLQRTDGEWIRLSSKGTVLAWNIPDNGGLPVLRFGLEFSSVKRYRGDVFIRSIDWSNTPRCLNQEGIMMRDMWDTNPFWAKMFVASAKCFSPNLNCTYCISHDEPGGLATIGTRDFTDYTVSSMLKFSLHKRGGLAARSAGHRRYYAAVVSGGDTFQIIKHRDGKETVLAEGSVHYAQFVKYPMKFTLCGNKLEASFGEVTIMAEDKEDAYLCGAAGYVVDEGAVFIDGFHLEKK</sequence>